<name>A0ACB7RJJ6_HYAAI</name>
<organism evidence="1 2">
    <name type="scientific">Hyalomma asiaticum</name>
    <name type="common">Tick</name>
    <dbReference type="NCBI Taxonomy" id="266040"/>
    <lineage>
        <taxon>Eukaryota</taxon>
        <taxon>Metazoa</taxon>
        <taxon>Ecdysozoa</taxon>
        <taxon>Arthropoda</taxon>
        <taxon>Chelicerata</taxon>
        <taxon>Arachnida</taxon>
        <taxon>Acari</taxon>
        <taxon>Parasitiformes</taxon>
        <taxon>Ixodida</taxon>
        <taxon>Ixodoidea</taxon>
        <taxon>Ixodidae</taxon>
        <taxon>Hyalomminae</taxon>
        <taxon>Hyalomma</taxon>
    </lineage>
</organism>
<sequence>MKKKNSDCRNAEMKGTAAGPQPQQESPTTPHESRHLARAATLCSFLTSKHPWHPFPILTCSLTLSIGLVVVVVYVTCLLEYSSQDTGEPRFCCINEANQIGWYVNRSVIPCKDFFAYVCASIIKDGLMADDHDQSAHSWRALITGHTAAGRRGSDAARFVTSYYKSCMEIATSRPSFVRSLASALVKIAWKGAEVFKSGEAFAYMVTASVVYKLPSVVHVSLNVLRATMYLKINLACKKGTQDFDALAPVLDALSANLNVTTTADALRQYALNLCSHLRASRRRRRWYAMANESIAFDRQVWNIDDVMAGLDGCGFSLYNATTVEVQGSGEIRKLYSAFAANEDREATAKTVAYLVWRSVVSGSVDFYRSYDGTAPSVYTVCMASLHFISEIHHTFAAAQFTSPEKDVEAQRIFARVKNSVYADCQRYSLIDARDSELSESFFKNLQVVAYGELAESAVPIPSAADNFGENLLRGRAYGFEVVKRRQLGLAGATVSRYGHVEFSGDKWLRLSSVVYRHLSADSSERSSLPNYAYVGRIMAETLWYVLLTHVSWSRRTVANMDNFKRCFLQSYPGSDRPAAPFSLTIATLGLVSTLNALNVTDWYTFVTVGDRWRVSSAQFFYVLATFYKCPTIWDARVAQTIKASLRYVDDFANAFHCPKSGALTKTRQCVLKLRRQR</sequence>
<evidence type="ECO:0000313" key="1">
    <source>
        <dbReference type="EMBL" id="KAH6921911.1"/>
    </source>
</evidence>
<protein>
    <submittedName>
        <fullName evidence="1">Uncharacterized protein</fullName>
    </submittedName>
</protein>
<proteinExistence type="predicted"/>
<accession>A0ACB7RJJ6</accession>
<comment type="caution">
    <text evidence="1">The sequence shown here is derived from an EMBL/GenBank/DDBJ whole genome shotgun (WGS) entry which is preliminary data.</text>
</comment>
<gene>
    <name evidence="1" type="ORF">HPB50_006456</name>
</gene>
<reference evidence="1" key="1">
    <citation type="submission" date="2020-05" db="EMBL/GenBank/DDBJ databases">
        <title>Large-scale comparative analyses of tick genomes elucidate their genetic diversity and vector capacities.</title>
        <authorList>
            <person name="Jia N."/>
            <person name="Wang J."/>
            <person name="Shi W."/>
            <person name="Du L."/>
            <person name="Sun Y."/>
            <person name="Zhan W."/>
            <person name="Jiang J."/>
            <person name="Wang Q."/>
            <person name="Zhang B."/>
            <person name="Ji P."/>
            <person name="Sakyi L.B."/>
            <person name="Cui X."/>
            <person name="Yuan T."/>
            <person name="Jiang B."/>
            <person name="Yang W."/>
            <person name="Lam T.T.-Y."/>
            <person name="Chang Q."/>
            <person name="Ding S."/>
            <person name="Wang X."/>
            <person name="Zhu J."/>
            <person name="Ruan X."/>
            <person name="Zhao L."/>
            <person name="Wei J."/>
            <person name="Que T."/>
            <person name="Du C."/>
            <person name="Cheng J."/>
            <person name="Dai P."/>
            <person name="Han X."/>
            <person name="Huang E."/>
            <person name="Gao Y."/>
            <person name="Liu J."/>
            <person name="Shao H."/>
            <person name="Ye R."/>
            <person name="Li L."/>
            <person name="Wei W."/>
            <person name="Wang X."/>
            <person name="Wang C."/>
            <person name="Yang T."/>
            <person name="Huo Q."/>
            <person name="Li W."/>
            <person name="Guo W."/>
            <person name="Chen H."/>
            <person name="Zhou L."/>
            <person name="Ni X."/>
            <person name="Tian J."/>
            <person name="Zhou Y."/>
            <person name="Sheng Y."/>
            <person name="Liu T."/>
            <person name="Pan Y."/>
            <person name="Xia L."/>
            <person name="Li J."/>
            <person name="Zhao F."/>
            <person name="Cao W."/>
        </authorList>
    </citation>
    <scope>NUCLEOTIDE SEQUENCE</scope>
    <source>
        <strain evidence="1">Hyas-2018</strain>
    </source>
</reference>
<evidence type="ECO:0000313" key="2">
    <source>
        <dbReference type="Proteomes" id="UP000821845"/>
    </source>
</evidence>
<dbReference type="EMBL" id="CM023489">
    <property type="protein sequence ID" value="KAH6921911.1"/>
    <property type="molecule type" value="Genomic_DNA"/>
</dbReference>
<keyword evidence="2" id="KW-1185">Reference proteome</keyword>
<dbReference type="Proteomes" id="UP000821845">
    <property type="component" value="Chromosome 9"/>
</dbReference>